<comment type="caution">
    <text evidence="11">The sequence shown here is derived from an EMBL/GenBank/DDBJ whole genome shotgun (WGS) entry which is preliminary data.</text>
</comment>
<dbReference type="PANTHER" id="PTHR47959">
    <property type="entry name" value="ATP-DEPENDENT RNA HELICASE RHLE-RELATED"/>
    <property type="match status" value="1"/>
</dbReference>
<dbReference type="InterPro" id="IPR027417">
    <property type="entry name" value="P-loop_NTPase"/>
</dbReference>
<dbReference type="Gene3D" id="3.40.50.300">
    <property type="entry name" value="P-loop containing nucleotide triphosphate hydrolases"/>
    <property type="match status" value="2"/>
</dbReference>
<dbReference type="PANTHER" id="PTHR47959:SF1">
    <property type="entry name" value="ATP-DEPENDENT RNA HELICASE DBPA"/>
    <property type="match status" value="1"/>
</dbReference>
<feature type="domain" description="Helicase C-terminal" evidence="9">
    <location>
        <begin position="247"/>
        <end position="396"/>
    </location>
</feature>
<gene>
    <name evidence="11" type="ORF">AMYX_27400</name>
</gene>
<feature type="domain" description="Helicase ATP-binding" evidence="8">
    <location>
        <begin position="52"/>
        <end position="222"/>
    </location>
</feature>
<keyword evidence="1" id="KW-0547">Nucleotide-binding</keyword>
<dbReference type="InterPro" id="IPR014001">
    <property type="entry name" value="Helicase_ATP-bd"/>
</dbReference>
<dbReference type="GO" id="GO:0016787">
    <property type="term" value="F:hydrolase activity"/>
    <property type="evidence" value="ECO:0007669"/>
    <property type="project" value="UniProtKB-KW"/>
</dbReference>
<feature type="short sequence motif" description="Q motif" evidence="6">
    <location>
        <begin position="21"/>
        <end position="49"/>
    </location>
</feature>
<dbReference type="SUPFAM" id="SSF52540">
    <property type="entry name" value="P-loop containing nucleoside triphosphate hydrolases"/>
    <property type="match status" value="1"/>
</dbReference>
<evidence type="ECO:0000256" key="5">
    <source>
        <dbReference type="ARBA" id="ARBA00038437"/>
    </source>
</evidence>
<dbReference type="InterPro" id="IPR001650">
    <property type="entry name" value="Helicase_C-like"/>
</dbReference>
<dbReference type="AlphaFoldDB" id="A0A7I9VPE0"/>
<dbReference type="SMART" id="SM00487">
    <property type="entry name" value="DEXDc"/>
    <property type="match status" value="1"/>
</dbReference>
<dbReference type="CDD" id="cd00268">
    <property type="entry name" value="DEADc"/>
    <property type="match status" value="1"/>
</dbReference>
<evidence type="ECO:0000313" key="12">
    <source>
        <dbReference type="Proteomes" id="UP000503640"/>
    </source>
</evidence>
<dbReference type="EMBL" id="BJTG01000006">
    <property type="protein sequence ID" value="GEJ57999.1"/>
    <property type="molecule type" value="Genomic_DNA"/>
</dbReference>
<dbReference type="InterPro" id="IPR050079">
    <property type="entry name" value="DEAD_box_RNA_helicase"/>
</dbReference>
<accession>A0A7I9VPE0</accession>
<evidence type="ECO:0000256" key="7">
    <source>
        <dbReference type="SAM" id="MobiDB-lite"/>
    </source>
</evidence>
<evidence type="ECO:0000256" key="6">
    <source>
        <dbReference type="PROSITE-ProRule" id="PRU00552"/>
    </source>
</evidence>
<evidence type="ECO:0000256" key="2">
    <source>
        <dbReference type="ARBA" id="ARBA00022801"/>
    </source>
</evidence>
<feature type="compositionally biased region" description="Polar residues" evidence="7">
    <location>
        <begin position="540"/>
        <end position="564"/>
    </location>
</feature>
<evidence type="ECO:0000256" key="1">
    <source>
        <dbReference type="ARBA" id="ARBA00022741"/>
    </source>
</evidence>
<organism evidence="11 12">
    <name type="scientific">Anaeromyxobacter diazotrophicus</name>
    <dbReference type="NCBI Taxonomy" id="2590199"/>
    <lineage>
        <taxon>Bacteria</taxon>
        <taxon>Pseudomonadati</taxon>
        <taxon>Myxococcota</taxon>
        <taxon>Myxococcia</taxon>
        <taxon>Myxococcales</taxon>
        <taxon>Cystobacterineae</taxon>
        <taxon>Anaeromyxobacteraceae</taxon>
        <taxon>Anaeromyxobacter</taxon>
    </lineage>
</organism>
<evidence type="ECO:0000259" key="8">
    <source>
        <dbReference type="PROSITE" id="PS51192"/>
    </source>
</evidence>
<proteinExistence type="inferred from homology"/>
<dbReference type="GO" id="GO:0003724">
    <property type="term" value="F:RNA helicase activity"/>
    <property type="evidence" value="ECO:0007669"/>
    <property type="project" value="InterPro"/>
</dbReference>
<dbReference type="PROSITE" id="PS51194">
    <property type="entry name" value="HELICASE_CTER"/>
    <property type="match status" value="1"/>
</dbReference>
<evidence type="ECO:0008006" key="13">
    <source>
        <dbReference type="Google" id="ProtNLM"/>
    </source>
</evidence>
<keyword evidence="12" id="KW-1185">Reference proteome</keyword>
<dbReference type="SMART" id="SM00490">
    <property type="entry name" value="HELICc"/>
    <property type="match status" value="1"/>
</dbReference>
<dbReference type="Proteomes" id="UP000503640">
    <property type="component" value="Unassembled WGS sequence"/>
</dbReference>
<dbReference type="GO" id="GO:0005524">
    <property type="term" value="F:ATP binding"/>
    <property type="evidence" value="ECO:0007669"/>
    <property type="project" value="UniProtKB-KW"/>
</dbReference>
<dbReference type="CDD" id="cd18787">
    <property type="entry name" value="SF2_C_DEAD"/>
    <property type="match status" value="1"/>
</dbReference>
<feature type="region of interest" description="Disordered" evidence="7">
    <location>
        <begin position="453"/>
        <end position="591"/>
    </location>
</feature>
<name>A0A7I9VPE0_9BACT</name>
<keyword evidence="2" id="KW-0378">Hydrolase</keyword>
<keyword evidence="3" id="KW-0347">Helicase</keyword>
<evidence type="ECO:0000259" key="10">
    <source>
        <dbReference type="PROSITE" id="PS51195"/>
    </source>
</evidence>
<evidence type="ECO:0000256" key="4">
    <source>
        <dbReference type="ARBA" id="ARBA00022840"/>
    </source>
</evidence>
<sequence>MDSKTNGEGAVAPSSDYVAERTFDDLHLSDELRRGIADRGYTRPTPVQAATFGPIVAGKDVIVRSKTGTGKTAAFGIPILEKIPGGRRRPSALVMCPTRELALQVAEEIAALAKHKDLSVVAIYGGASMGDQLDALKRGAEIVVGTPGRILDHIRRRTLDLGQMQVCCLDEADEMLNMGFFEEVTHILDHLPDACQQLLFSATVPADIEHLISKYLTEPETILLSGDEYRVDNIRNVFFHTVEDYPKPRNLLYMIEMEEPESGIVFCNTRSDTGLVTAVLNRNGYDAELLNGELPQKERERVMAKAKRGEVRFMVATDIAARGIDISDLTHIINYSLPEDPAVYLHRAGRTGRIGKKGTALSLVSGAEMMTLKALQTKYGVTFEEKTLPPAEEARRIWTERRVDELKEAMSSTVFEAFIPLAQRLKARPDGDWLIAFALKYFFSHLRMEKVQEQAKAQHKREEHEQRTERAEAPRAELPARGRRGADRAPRGVEHRERGEAESEGRGRRERAVGEAEGGGRRGRRGGNRAVRGLEEQGAATPTSMAAGTSNGHAEASSTPTSEISVERGRGVAPAPEPSAGESAPQRPPRGRVFLTYGEKDAGDEAKVRAAVAALAPGVELLGVEVRQNHSFLEVAPEAVEQTVAALNAKEWEGKPLAAEKARRRRR</sequence>
<dbReference type="GO" id="GO:0005829">
    <property type="term" value="C:cytosol"/>
    <property type="evidence" value="ECO:0007669"/>
    <property type="project" value="TreeGrafter"/>
</dbReference>
<dbReference type="InterPro" id="IPR011545">
    <property type="entry name" value="DEAD/DEAH_box_helicase_dom"/>
</dbReference>
<dbReference type="PROSITE" id="PS51192">
    <property type="entry name" value="HELICASE_ATP_BIND_1"/>
    <property type="match status" value="1"/>
</dbReference>
<feature type="domain" description="DEAD-box RNA helicase Q" evidence="10">
    <location>
        <begin position="21"/>
        <end position="49"/>
    </location>
</feature>
<comment type="similarity">
    <text evidence="5">Belongs to the DEAD box helicase family.</text>
</comment>
<dbReference type="InterPro" id="IPR044742">
    <property type="entry name" value="DEAD/DEAH_RhlB"/>
</dbReference>
<dbReference type="InterPro" id="IPR014014">
    <property type="entry name" value="RNA_helicase_DEAD_Q_motif"/>
</dbReference>
<keyword evidence="4" id="KW-0067">ATP-binding</keyword>
<dbReference type="GO" id="GO:0003676">
    <property type="term" value="F:nucleic acid binding"/>
    <property type="evidence" value="ECO:0007669"/>
    <property type="project" value="InterPro"/>
</dbReference>
<dbReference type="PROSITE" id="PS51195">
    <property type="entry name" value="Q_MOTIF"/>
    <property type="match status" value="1"/>
</dbReference>
<reference evidence="12" key="1">
    <citation type="journal article" date="2020" name="Appl. Environ. Microbiol.">
        <title>Diazotrophic Anaeromyxobacter Isolates from Soils.</title>
        <authorList>
            <person name="Masuda Y."/>
            <person name="Yamanaka H."/>
            <person name="Xu Z.X."/>
            <person name="Shiratori Y."/>
            <person name="Aono T."/>
            <person name="Amachi S."/>
            <person name="Senoo K."/>
            <person name="Itoh H."/>
        </authorList>
    </citation>
    <scope>NUCLEOTIDE SEQUENCE [LARGE SCALE GENOMIC DNA]</scope>
    <source>
        <strain evidence="12">R267</strain>
    </source>
</reference>
<protein>
    <recommendedName>
        <fullName evidence="13">DEAD/DEAH box helicase domain protein</fullName>
    </recommendedName>
</protein>
<evidence type="ECO:0000313" key="11">
    <source>
        <dbReference type="EMBL" id="GEJ57999.1"/>
    </source>
</evidence>
<dbReference type="Pfam" id="PF00271">
    <property type="entry name" value="Helicase_C"/>
    <property type="match status" value="1"/>
</dbReference>
<feature type="compositionally biased region" description="Basic and acidic residues" evidence="7">
    <location>
        <begin position="460"/>
        <end position="520"/>
    </location>
</feature>
<evidence type="ECO:0000256" key="3">
    <source>
        <dbReference type="ARBA" id="ARBA00022806"/>
    </source>
</evidence>
<dbReference type="Pfam" id="PF00270">
    <property type="entry name" value="DEAD"/>
    <property type="match status" value="1"/>
</dbReference>
<evidence type="ECO:0000259" key="9">
    <source>
        <dbReference type="PROSITE" id="PS51194"/>
    </source>
</evidence>